<gene>
    <name evidence="10" type="ORF">SAMN05216200_103275</name>
</gene>
<dbReference type="InterPro" id="IPR006507">
    <property type="entry name" value="UPF0283"/>
</dbReference>
<protein>
    <submittedName>
        <fullName evidence="10">Putative membrane protein</fullName>
    </submittedName>
</protein>
<dbReference type="RefSeq" id="WP_072746842.1">
    <property type="nucleotide sequence ID" value="NZ_FOHL01000001.1"/>
</dbReference>
<keyword evidence="3" id="KW-1003">Cell membrane</keyword>
<dbReference type="EMBL" id="FRDL01000003">
    <property type="protein sequence ID" value="SHN62311.1"/>
    <property type="molecule type" value="Genomic_DNA"/>
</dbReference>
<evidence type="ECO:0000256" key="6">
    <source>
        <dbReference type="ARBA" id="ARBA00022989"/>
    </source>
</evidence>
<comment type="subcellular location">
    <subcellularLocation>
        <location evidence="1">Cell inner membrane</location>
        <topology evidence="1">Multi-pass membrane protein</topology>
    </subcellularLocation>
</comment>
<feature type="region of interest" description="Disordered" evidence="8">
    <location>
        <begin position="1"/>
        <end position="54"/>
    </location>
</feature>
<dbReference type="Proteomes" id="UP000184066">
    <property type="component" value="Unassembled WGS sequence"/>
</dbReference>
<keyword evidence="5 9" id="KW-0812">Transmembrane</keyword>
<feature type="transmembrane region" description="Helical" evidence="9">
    <location>
        <begin position="105"/>
        <end position="126"/>
    </location>
</feature>
<dbReference type="STRING" id="1189325.SAMN04488119_101274"/>
<keyword evidence="4" id="KW-0997">Cell inner membrane</keyword>
<dbReference type="AlphaFoldDB" id="A0A1M7SV33"/>
<dbReference type="InterPro" id="IPR021147">
    <property type="entry name" value="DUF697"/>
</dbReference>
<comment type="similarity">
    <text evidence="2">Belongs to the UPF0283 family.</text>
</comment>
<reference evidence="10 11" key="1">
    <citation type="submission" date="2016-12" db="EMBL/GenBank/DDBJ databases">
        <authorList>
            <person name="Song W.-J."/>
            <person name="Kurnit D.M."/>
        </authorList>
    </citation>
    <scope>NUCLEOTIDE SEQUENCE [LARGE SCALE GENOMIC DNA]</scope>
    <source>
        <strain evidence="10 11">CGMCC 1.10808</strain>
    </source>
</reference>
<evidence type="ECO:0000256" key="7">
    <source>
        <dbReference type="ARBA" id="ARBA00023136"/>
    </source>
</evidence>
<dbReference type="Pfam" id="PF05128">
    <property type="entry name" value="DUF697"/>
    <property type="match status" value="1"/>
</dbReference>
<evidence type="ECO:0000313" key="11">
    <source>
        <dbReference type="Proteomes" id="UP000184066"/>
    </source>
</evidence>
<evidence type="ECO:0000256" key="8">
    <source>
        <dbReference type="SAM" id="MobiDB-lite"/>
    </source>
</evidence>
<sequence>MSRSDALDAPPAPRQGPILIEEGDPALAAPAPSPAEAPSPDAAEAGAAGPGAGGEGAGARAARFAARRGGWLGRMFWAGAGGFAALALGAWAWELAGRLMQLHPALGWAADALLALAALALAGIAARELAALARLRRVERLRATAAEALARRELSAARAAAAGLERLYAGRADLDWARARMAERQHDELDAEGLLALAEREYMARLDAEARAAVEAAARQVAAATALAPAPLIDVLAALALNLRMIRRVAFIYGGRAGAVGSWRLLRAVAGHLIATGAVAVGDDLLGPVLGGGALARLSRRFGEGLVNGALTARVGAAAIEVCRPLPFAALPPPRARALVARALRGFAGGG</sequence>
<feature type="transmembrane region" description="Helical" evidence="9">
    <location>
        <begin position="75"/>
        <end position="93"/>
    </location>
</feature>
<evidence type="ECO:0000256" key="9">
    <source>
        <dbReference type="SAM" id="Phobius"/>
    </source>
</evidence>
<dbReference type="GO" id="GO:0005886">
    <property type="term" value="C:plasma membrane"/>
    <property type="evidence" value="ECO:0007669"/>
    <property type="project" value="UniProtKB-SubCell"/>
</dbReference>
<accession>A0A1M7SV33</accession>
<evidence type="ECO:0000256" key="5">
    <source>
        <dbReference type="ARBA" id="ARBA00022692"/>
    </source>
</evidence>
<dbReference type="NCBIfam" id="TIGR01620">
    <property type="entry name" value="hyp_HI0043"/>
    <property type="match status" value="1"/>
</dbReference>
<evidence type="ECO:0000256" key="3">
    <source>
        <dbReference type="ARBA" id="ARBA00022475"/>
    </source>
</evidence>
<name>A0A1M7SV33_9RHOB</name>
<proteinExistence type="inferred from homology"/>
<keyword evidence="6 9" id="KW-1133">Transmembrane helix</keyword>
<evidence type="ECO:0000256" key="4">
    <source>
        <dbReference type="ARBA" id="ARBA00022519"/>
    </source>
</evidence>
<keyword evidence="11" id="KW-1185">Reference proteome</keyword>
<feature type="compositionally biased region" description="Low complexity" evidence="8">
    <location>
        <begin position="38"/>
        <end position="47"/>
    </location>
</feature>
<organism evidence="10 11">
    <name type="scientific">Oceanicella actignis</name>
    <dbReference type="NCBI Taxonomy" id="1189325"/>
    <lineage>
        <taxon>Bacteria</taxon>
        <taxon>Pseudomonadati</taxon>
        <taxon>Pseudomonadota</taxon>
        <taxon>Alphaproteobacteria</taxon>
        <taxon>Rhodobacterales</taxon>
        <taxon>Paracoccaceae</taxon>
        <taxon>Oceanicella</taxon>
    </lineage>
</organism>
<keyword evidence="7 9" id="KW-0472">Membrane</keyword>
<evidence type="ECO:0000256" key="1">
    <source>
        <dbReference type="ARBA" id="ARBA00004429"/>
    </source>
</evidence>
<dbReference type="PANTHER" id="PTHR39342:SF1">
    <property type="entry name" value="UPF0283 MEMBRANE PROTEIN YCJF"/>
    <property type="match status" value="1"/>
</dbReference>
<dbReference type="OrthoDB" id="9816060at2"/>
<evidence type="ECO:0000313" key="10">
    <source>
        <dbReference type="EMBL" id="SHN62311.1"/>
    </source>
</evidence>
<evidence type="ECO:0000256" key="2">
    <source>
        <dbReference type="ARBA" id="ARBA00008255"/>
    </source>
</evidence>
<dbReference type="PANTHER" id="PTHR39342">
    <property type="entry name" value="UPF0283 MEMBRANE PROTEIN YCJF"/>
    <property type="match status" value="1"/>
</dbReference>